<feature type="region of interest" description="Disordered" evidence="1">
    <location>
        <begin position="475"/>
        <end position="499"/>
    </location>
</feature>
<feature type="compositionally biased region" description="Basic and acidic residues" evidence="1">
    <location>
        <begin position="1009"/>
        <end position="1044"/>
    </location>
</feature>
<gene>
    <name evidence="2" type="ORF">AOQ84DRAFT_402249</name>
</gene>
<feature type="compositionally biased region" description="Low complexity" evidence="1">
    <location>
        <begin position="1046"/>
        <end position="1056"/>
    </location>
</feature>
<dbReference type="OrthoDB" id="3801597at2759"/>
<feature type="region of interest" description="Disordered" evidence="1">
    <location>
        <begin position="718"/>
        <end position="845"/>
    </location>
</feature>
<feature type="compositionally biased region" description="Basic and acidic residues" evidence="1">
    <location>
        <begin position="104"/>
        <end position="118"/>
    </location>
</feature>
<protein>
    <submittedName>
        <fullName evidence="2">Uncharacterized protein</fullName>
    </submittedName>
</protein>
<feature type="region of interest" description="Disordered" evidence="1">
    <location>
        <begin position="402"/>
        <end position="425"/>
    </location>
</feature>
<feature type="compositionally biased region" description="Polar residues" evidence="1">
    <location>
        <begin position="329"/>
        <end position="338"/>
    </location>
</feature>
<feature type="compositionally biased region" description="Polar residues" evidence="1">
    <location>
        <begin position="31"/>
        <end position="45"/>
    </location>
</feature>
<dbReference type="EMBL" id="KV748537">
    <property type="protein sequence ID" value="OCL14758.1"/>
    <property type="molecule type" value="Genomic_DNA"/>
</dbReference>
<feature type="compositionally biased region" description="Low complexity" evidence="1">
    <location>
        <begin position="792"/>
        <end position="806"/>
    </location>
</feature>
<feature type="compositionally biased region" description="Basic residues" evidence="1">
    <location>
        <begin position="1"/>
        <end position="12"/>
    </location>
</feature>
<feature type="compositionally biased region" description="Pro residues" evidence="1">
    <location>
        <begin position="1057"/>
        <end position="1077"/>
    </location>
</feature>
<evidence type="ECO:0000313" key="2">
    <source>
        <dbReference type="EMBL" id="OCL14758.1"/>
    </source>
</evidence>
<name>A0A8E2FE57_9PEZI</name>
<keyword evidence="3" id="KW-1185">Reference proteome</keyword>
<organism evidence="2 3">
    <name type="scientific">Glonium stellatum</name>
    <dbReference type="NCBI Taxonomy" id="574774"/>
    <lineage>
        <taxon>Eukaryota</taxon>
        <taxon>Fungi</taxon>
        <taxon>Dikarya</taxon>
        <taxon>Ascomycota</taxon>
        <taxon>Pezizomycotina</taxon>
        <taxon>Dothideomycetes</taxon>
        <taxon>Pleosporomycetidae</taxon>
        <taxon>Gloniales</taxon>
        <taxon>Gloniaceae</taxon>
        <taxon>Glonium</taxon>
    </lineage>
</organism>
<dbReference type="AlphaFoldDB" id="A0A8E2FE57"/>
<feature type="region of interest" description="Disordered" evidence="1">
    <location>
        <begin position="1"/>
        <end position="118"/>
    </location>
</feature>
<accession>A0A8E2FE57</accession>
<reference evidence="2 3" key="1">
    <citation type="journal article" date="2016" name="Nat. Commun.">
        <title>Ectomycorrhizal ecology is imprinted in the genome of the dominant symbiotic fungus Cenococcum geophilum.</title>
        <authorList>
            <consortium name="DOE Joint Genome Institute"/>
            <person name="Peter M."/>
            <person name="Kohler A."/>
            <person name="Ohm R.A."/>
            <person name="Kuo A."/>
            <person name="Krutzmann J."/>
            <person name="Morin E."/>
            <person name="Arend M."/>
            <person name="Barry K.W."/>
            <person name="Binder M."/>
            <person name="Choi C."/>
            <person name="Clum A."/>
            <person name="Copeland A."/>
            <person name="Grisel N."/>
            <person name="Haridas S."/>
            <person name="Kipfer T."/>
            <person name="LaButti K."/>
            <person name="Lindquist E."/>
            <person name="Lipzen A."/>
            <person name="Maire R."/>
            <person name="Meier B."/>
            <person name="Mihaltcheva S."/>
            <person name="Molinier V."/>
            <person name="Murat C."/>
            <person name="Poggeler S."/>
            <person name="Quandt C.A."/>
            <person name="Sperisen C."/>
            <person name="Tritt A."/>
            <person name="Tisserant E."/>
            <person name="Crous P.W."/>
            <person name="Henrissat B."/>
            <person name="Nehls U."/>
            <person name="Egli S."/>
            <person name="Spatafora J.W."/>
            <person name="Grigoriev I.V."/>
            <person name="Martin F.M."/>
        </authorList>
    </citation>
    <scope>NUCLEOTIDE SEQUENCE [LARGE SCALE GENOMIC DNA]</scope>
    <source>
        <strain evidence="2 3">CBS 207.34</strain>
    </source>
</reference>
<feature type="region of interest" description="Disordered" evidence="1">
    <location>
        <begin position="940"/>
        <end position="971"/>
    </location>
</feature>
<feature type="region of interest" description="Disordered" evidence="1">
    <location>
        <begin position="328"/>
        <end position="348"/>
    </location>
</feature>
<feature type="compositionally biased region" description="Polar residues" evidence="1">
    <location>
        <begin position="581"/>
        <end position="592"/>
    </location>
</feature>
<evidence type="ECO:0000256" key="1">
    <source>
        <dbReference type="SAM" id="MobiDB-lite"/>
    </source>
</evidence>
<feature type="compositionally biased region" description="Polar residues" evidence="1">
    <location>
        <begin position="729"/>
        <end position="738"/>
    </location>
</feature>
<feature type="compositionally biased region" description="Low complexity" evidence="1">
    <location>
        <begin position="945"/>
        <end position="969"/>
    </location>
</feature>
<evidence type="ECO:0000313" key="3">
    <source>
        <dbReference type="Proteomes" id="UP000250140"/>
    </source>
</evidence>
<feature type="non-terminal residue" evidence="2">
    <location>
        <position position="1"/>
    </location>
</feature>
<dbReference type="Proteomes" id="UP000250140">
    <property type="component" value="Unassembled WGS sequence"/>
</dbReference>
<feature type="region of interest" description="Disordered" evidence="1">
    <location>
        <begin position="874"/>
        <end position="913"/>
    </location>
</feature>
<sequence>MQLRKTIKKPRRYHDGGWETLPASDFESKAASLTDTTAPASQSPTANPPSRVHRSRPTVPSSDHIDVAQHRRNASGPKNMTNVKRPPRDKSTHSVNLRRPPIGRTHEKVGEKSAARPVREYTRRPAAFPTLPFSRINDIDDGQGKEQPHGIGKLMRERFSGNTVKWKKCVDHLSTRSPLISFPPGLSEEEKDDLEKLQSSMDTSEEEETEELISFHSLYLSLRAEIIDQIYGESNGLYFDGYYPVKCLLNLDEKTLEAIMKENSAIWDNPPHHILGIKARNPSQVIDPDTPPPGAIRYAFKFLRQEGLPASLLGQWGHLLRETEVTFCESEQGSTDQTNETRGEEEAPGIQQSVILEQLQQTEHLDNIIVGNKHIPDRHVLMSQLQQQQPSHVQVVPSVPAQTLPNRLPDGDLNHGYLPKPPLSRPMPRYTDLRYDNLMDVHHDLLRDVGIYPPGSAQRAISVERNILNSAQHNHGSISTSMMEPRKRGPAPVAPMAPMKHVTPYIGPLPGRIMEEPQKDQPKPTAPGQVYHAPRQNDADMLLQTFLNWPPSTGTTPEPVLRPSQVPSTPLERVNIVVKTNPPTISHTPTQDKLSPQKSPPKPNSNPISRPNLIGFPSKQALSSPSKISPGKSSGRSPGKRQMLAQNKNCDLTQVFGPPLGGPTQEIYPQARSQHLNLLQAEFAALNHSLQSSQQGQHSQNRPRDLDCSISLKQQLDPQRLETPPSQPPNLHSPGTQDQDLRTYQAPSPYQSPAQHLIIKQSHNPLPPYPYYPAGHSSDPLSKAESRPQPEPQLLLQPQPQSQTQPAITSRKAVRKTPVPPPPNVSTLSGHLETPPPKPHHHQVTTTATTVLNTLTLEPTSVPAATPTPALASTLVPASTPTSAPAPSPTLARTPAAPTPSTPSTDPPALPKNIDSRIIFTPHASALNARLKQAYAAQERDVTANSGSGNNSSSSGSTSNPSIPGTPSPANLRLIPAAAAATVVATTTAAATATTTTTTTTTATAARSRFSDADRAGERDRDRAKQRADTSNEPASRPDARDPDASDPNPATDPGSNPDPDPAPDPDSNPSPSPSPS</sequence>
<feature type="compositionally biased region" description="Low complexity" evidence="1">
    <location>
        <begin position="994"/>
        <end position="1006"/>
    </location>
</feature>
<feature type="compositionally biased region" description="Low complexity" evidence="1">
    <location>
        <begin position="623"/>
        <end position="641"/>
    </location>
</feature>
<proteinExistence type="predicted"/>
<feature type="region of interest" description="Disordered" evidence="1">
    <location>
        <begin position="548"/>
        <end position="642"/>
    </location>
</feature>
<feature type="region of interest" description="Disordered" evidence="1">
    <location>
        <begin position="994"/>
        <end position="1077"/>
    </location>
</feature>
<feature type="compositionally biased region" description="Polar residues" evidence="1">
    <location>
        <begin position="745"/>
        <end position="754"/>
    </location>
</feature>
<feature type="compositionally biased region" description="Low complexity" evidence="1">
    <location>
        <begin position="874"/>
        <end position="896"/>
    </location>
</feature>
<feature type="region of interest" description="Disordered" evidence="1">
    <location>
        <begin position="180"/>
        <end position="208"/>
    </location>
</feature>
<feature type="compositionally biased region" description="Pro residues" evidence="1">
    <location>
        <begin position="897"/>
        <end position="910"/>
    </location>
</feature>